<dbReference type="InterPro" id="IPR037171">
    <property type="entry name" value="NagB/RpiA_transferase-like"/>
</dbReference>
<protein>
    <submittedName>
        <fullName evidence="2">L-lactate dehydrogenase complex protein LldG</fullName>
    </submittedName>
</protein>
<dbReference type="SUPFAM" id="SSF100950">
    <property type="entry name" value="NagB/RpiA/CoA transferase-like"/>
    <property type="match status" value="1"/>
</dbReference>
<evidence type="ECO:0000313" key="2">
    <source>
        <dbReference type="EMBL" id="SFK10055.1"/>
    </source>
</evidence>
<organism evidence="2 3">
    <name type="scientific">Desulfomicrobium apsheronum</name>
    <dbReference type="NCBI Taxonomy" id="52560"/>
    <lineage>
        <taxon>Bacteria</taxon>
        <taxon>Pseudomonadati</taxon>
        <taxon>Thermodesulfobacteriota</taxon>
        <taxon>Desulfovibrionia</taxon>
        <taxon>Desulfovibrionales</taxon>
        <taxon>Desulfomicrobiaceae</taxon>
        <taxon>Desulfomicrobium</taxon>
    </lineage>
</organism>
<dbReference type="InterPro" id="IPR024185">
    <property type="entry name" value="FTHF_cligase-like_sf"/>
</dbReference>
<sequence>MSRIIERVRQALKVQANDGRDKLVFAKSEEFINSAHVTTSDEERGGWMDSIRREAQALNLQVHECPNLAACGEAIAALARERDPEWGTLKRIVRWSDPLLDELDLEARLGEDIPVTTVPTGDSFGESERAEFRREVIASYIGITTADYLLADTASLVLLGGRGRARSVSLVPSIHVAVVPGSRMLGSYRQMLSRLNGQALPSNVNIITGPSKTADIEATLVHGAHGPREMHLFVVAS</sequence>
<proteinExistence type="predicted"/>
<dbReference type="InterPro" id="IPR003741">
    <property type="entry name" value="LUD_dom"/>
</dbReference>
<evidence type="ECO:0000313" key="3">
    <source>
        <dbReference type="Proteomes" id="UP000198635"/>
    </source>
</evidence>
<dbReference type="STRING" id="52560.SAMN04488082_11427"/>
<keyword evidence="3" id="KW-1185">Reference proteome</keyword>
<dbReference type="Proteomes" id="UP000198635">
    <property type="component" value="Unassembled WGS sequence"/>
</dbReference>
<dbReference type="PANTHER" id="PTHR43682">
    <property type="entry name" value="LACTATE UTILIZATION PROTEIN C"/>
    <property type="match status" value="1"/>
</dbReference>
<dbReference type="PANTHER" id="PTHR43682:SF1">
    <property type="entry name" value="LACTATE UTILIZATION PROTEIN C"/>
    <property type="match status" value="1"/>
</dbReference>
<dbReference type="RefSeq" id="WP_092376438.1">
    <property type="nucleotide sequence ID" value="NZ_FORX01000014.1"/>
</dbReference>
<feature type="domain" description="LUD" evidence="1">
    <location>
        <begin position="52"/>
        <end position="235"/>
    </location>
</feature>
<reference evidence="3" key="1">
    <citation type="submission" date="2016-10" db="EMBL/GenBank/DDBJ databases">
        <authorList>
            <person name="Varghese N."/>
            <person name="Submissions S."/>
        </authorList>
    </citation>
    <scope>NUCLEOTIDE SEQUENCE [LARGE SCALE GENOMIC DNA]</scope>
    <source>
        <strain evidence="3">DSM 5918</strain>
    </source>
</reference>
<evidence type="ECO:0000259" key="1">
    <source>
        <dbReference type="Pfam" id="PF02589"/>
    </source>
</evidence>
<dbReference type="OrthoDB" id="9794187at2"/>
<dbReference type="Gene3D" id="3.40.50.10420">
    <property type="entry name" value="NagB/RpiA/CoA transferase-like"/>
    <property type="match status" value="1"/>
</dbReference>
<dbReference type="EMBL" id="FORX01000014">
    <property type="protein sequence ID" value="SFK10055.1"/>
    <property type="molecule type" value="Genomic_DNA"/>
</dbReference>
<gene>
    <name evidence="2" type="ORF">SAMN04488082_11427</name>
</gene>
<dbReference type="Pfam" id="PF02589">
    <property type="entry name" value="LUD_dom"/>
    <property type="match status" value="1"/>
</dbReference>
<name>A0A1I3WRA0_9BACT</name>
<dbReference type="AlphaFoldDB" id="A0A1I3WRA0"/>
<accession>A0A1I3WRA0</accession>